<dbReference type="SMART" id="SM00020">
    <property type="entry name" value="Tryp_SPc"/>
    <property type="match status" value="1"/>
</dbReference>
<dbReference type="RefSeq" id="XP_036673581.3">
    <property type="nucleotide sequence ID" value="XM_036817686.3"/>
</dbReference>
<gene>
    <name evidence="4" type="primary">LOC108014796</name>
</gene>
<evidence type="ECO:0000313" key="3">
    <source>
        <dbReference type="Proteomes" id="UP001652628"/>
    </source>
</evidence>
<dbReference type="SUPFAM" id="SSF50494">
    <property type="entry name" value="Trypsin-like serine proteases"/>
    <property type="match status" value="1"/>
</dbReference>
<dbReference type="PANTHER" id="PTHR24260">
    <property type="match status" value="1"/>
</dbReference>
<dbReference type="AlphaFoldDB" id="A0AB40A8L3"/>
<dbReference type="GO" id="GO:0006508">
    <property type="term" value="P:proteolysis"/>
    <property type="evidence" value="ECO:0007669"/>
    <property type="project" value="InterPro"/>
</dbReference>
<dbReference type="InterPro" id="IPR009003">
    <property type="entry name" value="Peptidase_S1_PA"/>
</dbReference>
<accession>A0AB40A8L3</accession>
<keyword evidence="1" id="KW-0812">Transmembrane</keyword>
<organism evidence="3 4">
    <name type="scientific">Drosophila suzukii</name>
    <name type="common">Spotted-wing drosophila fruit fly</name>
    <dbReference type="NCBI Taxonomy" id="28584"/>
    <lineage>
        <taxon>Eukaryota</taxon>
        <taxon>Metazoa</taxon>
        <taxon>Ecdysozoa</taxon>
        <taxon>Arthropoda</taxon>
        <taxon>Hexapoda</taxon>
        <taxon>Insecta</taxon>
        <taxon>Pterygota</taxon>
        <taxon>Neoptera</taxon>
        <taxon>Endopterygota</taxon>
        <taxon>Diptera</taxon>
        <taxon>Brachycera</taxon>
        <taxon>Muscomorpha</taxon>
        <taxon>Ephydroidea</taxon>
        <taxon>Drosophilidae</taxon>
        <taxon>Drosophila</taxon>
        <taxon>Sophophora</taxon>
    </lineage>
</organism>
<keyword evidence="1" id="KW-1133">Transmembrane helix</keyword>
<dbReference type="Pfam" id="PF00089">
    <property type="entry name" value="Trypsin"/>
    <property type="match status" value="1"/>
</dbReference>
<protein>
    <submittedName>
        <fullName evidence="4">Chymotrypsinogen A</fullName>
    </submittedName>
</protein>
<dbReference type="GO" id="GO:0004252">
    <property type="term" value="F:serine-type endopeptidase activity"/>
    <property type="evidence" value="ECO:0007669"/>
    <property type="project" value="InterPro"/>
</dbReference>
<dbReference type="Gene3D" id="2.40.10.10">
    <property type="entry name" value="Trypsin-like serine proteases"/>
    <property type="match status" value="1"/>
</dbReference>
<proteinExistence type="predicted"/>
<dbReference type="GeneID" id="108014796"/>
<evidence type="ECO:0000259" key="2">
    <source>
        <dbReference type="PROSITE" id="PS50240"/>
    </source>
</evidence>
<reference evidence="4" key="1">
    <citation type="submission" date="2025-08" db="UniProtKB">
        <authorList>
            <consortium name="RefSeq"/>
        </authorList>
    </citation>
    <scope>IDENTIFICATION</scope>
</reference>
<feature type="transmembrane region" description="Helical" evidence="1">
    <location>
        <begin position="60"/>
        <end position="80"/>
    </location>
</feature>
<dbReference type="InterPro" id="IPR001254">
    <property type="entry name" value="Trypsin_dom"/>
</dbReference>
<keyword evidence="1" id="KW-0472">Membrane</keyword>
<dbReference type="InterPro" id="IPR043504">
    <property type="entry name" value="Peptidase_S1_PA_chymotrypsin"/>
</dbReference>
<dbReference type="PANTHER" id="PTHR24260:SF147">
    <property type="entry name" value="EG:BACR7A4.3 PROTEIN-RELATED"/>
    <property type="match status" value="1"/>
</dbReference>
<feature type="domain" description="Peptidase S1" evidence="2">
    <location>
        <begin position="104"/>
        <end position="294"/>
    </location>
</feature>
<dbReference type="InterPro" id="IPR051333">
    <property type="entry name" value="CLIP_Serine_Protease"/>
</dbReference>
<sequence>MRNCCRCPAPDLRANSSQGAAEAPVASATMPRKSFLFLPEFYPTTSAPRSFWTNRETLEIVWLSIMNSAACFGILALLLFHEVHGMFLDSECENYTPYKNLYAPWMALIVSNQQSCTGTLVNKNYVLTVASCVLNQNQRIVRFGSAYGSYKDYYVKEVYISNLYNKNDIALVKLNETVVHIKPICIWLNDGLTLESNITFKTTNWGASGSTRTKSINKFENRKCSNSFGVYPDHTQICAGYSNTDKCAELGSPLVFEMITNFYTLIGIQSHGVLGTCLYTNIKRYFDWIVGVVLEVDIIVNTLYEI</sequence>
<keyword evidence="3" id="KW-1185">Reference proteome</keyword>
<name>A0AB40A8L3_DROSZ</name>
<evidence type="ECO:0000313" key="4">
    <source>
        <dbReference type="RefSeq" id="XP_036673581.3"/>
    </source>
</evidence>
<dbReference type="PROSITE" id="PS50240">
    <property type="entry name" value="TRYPSIN_DOM"/>
    <property type="match status" value="1"/>
</dbReference>
<dbReference type="Proteomes" id="UP001652628">
    <property type="component" value="Chromosome 3"/>
</dbReference>
<evidence type="ECO:0000256" key="1">
    <source>
        <dbReference type="SAM" id="Phobius"/>
    </source>
</evidence>